<proteinExistence type="predicted"/>
<dbReference type="EMBL" id="GGFL01015340">
    <property type="protein sequence ID" value="MBW79518.1"/>
    <property type="molecule type" value="Transcribed_RNA"/>
</dbReference>
<sequence>MEGSFAIVLVATVCAVTFDTGIRLFCFVSPGMKFADIGCIGTITVVGISPVVIPCLPPFAPTVPLPTDPAEPFVFCCFSWVLR</sequence>
<accession>A0A2M4DQT8</accession>
<dbReference type="AlphaFoldDB" id="A0A2M4DQT8"/>
<name>A0A2M4DQT8_ANODA</name>
<organism evidence="1">
    <name type="scientific">Anopheles darlingi</name>
    <name type="common">Mosquito</name>
    <dbReference type="NCBI Taxonomy" id="43151"/>
    <lineage>
        <taxon>Eukaryota</taxon>
        <taxon>Metazoa</taxon>
        <taxon>Ecdysozoa</taxon>
        <taxon>Arthropoda</taxon>
        <taxon>Hexapoda</taxon>
        <taxon>Insecta</taxon>
        <taxon>Pterygota</taxon>
        <taxon>Neoptera</taxon>
        <taxon>Endopterygota</taxon>
        <taxon>Diptera</taxon>
        <taxon>Nematocera</taxon>
        <taxon>Culicoidea</taxon>
        <taxon>Culicidae</taxon>
        <taxon>Anophelinae</taxon>
        <taxon>Anopheles</taxon>
    </lineage>
</organism>
<evidence type="ECO:0000313" key="1">
    <source>
        <dbReference type="EMBL" id="MBW79518.1"/>
    </source>
</evidence>
<reference evidence="1" key="1">
    <citation type="submission" date="2018-01" db="EMBL/GenBank/DDBJ databases">
        <title>An insight into the sialome of Amazonian anophelines.</title>
        <authorList>
            <person name="Ribeiro J.M."/>
            <person name="Scarpassa V."/>
            <person name="Calvo E."/>
        </authorList>
    </citation>
    <scope>NUCLEOTIDE SEQUENCE</scope>
</reference>
<protein>
    <submittedName>
        <fullName evidence="1">Uncharacterized protein</fullName>
    </submittedName>
</protein>